<comment type="caution">
    <text evidence="3">The sequence shown here is derived from an EMBL/GenBank/DDBJ whole genome shotgun (WGS) entry which is preliminary data.</text>
</comment>
<sequence>MKHYFFTVISIITLTFFYNCSKSDNGLDNEDNSTPKEETEETFNYTSSAKYNLNIIYFVPKGSKNRKDSHRRLSEILLQGQEFYKKNMNDYGFGNKTFNLLVDTQKKRIKITYIDGELSASNYPYEGGGNKMITEIEAYYNANPDEKNSDHYLVLSPVSDPTTSDVPYYGLGKWCFASDFDDMDIKHLGTGTSLGTRATTYIGGLLHELGHGLNLPHNKEKVSDLSNSNKGTCLMGAGNYTYGSSPTFLSEASCSILNNNQVFNNSNDIFYTGATASIKNLQASFESNNIKISGTVETDVTVNSISIYNDPADDNADYDAVTWATKLEADNTFSISMPISELHKKENTEYVLRLLLNHTSGDITRISYAYKFVNGAPVIDFGEKDYFNKSKWVIESFSSEENSGQENTGLASAILDNNDETYWHSCWNGSCASANYPHSIAIDTGETITAEGFAFTQRKTLSRAIKDIEIFISDDNTTWSSLGNYTLQNVNTVQNIRLDNQASFRYFRIEAKSSYDGDRFAALAEVYCF</sequence>
<dbReference type="InterPro" id="IPR024079">
    <property type="entry name" value="MetalloPept_cat_dom_sf"/>
</dbReference>
<evidence type="ECO:0000259" key="2">
    <source>
        <dbReference type="PROSITE" id="PS51469"/>
    </source>
</evidence>
<name>A0ABT0QGQ9_9FLAO</name>
<keyword evidence="4" id="KW-1185">Reference proteome</keyword>
<organism evidence="3 4">
    <name type="scientific">Jejuia spongiicola</name>
    <dbReference type="NCBI Taxonomy" id="2942207"/>
    <lineage>
        <taxon>Bacteria</taxon>
        <taxon>Pseudomonadati</taxon>
        <taxon>Bacteroidota</taxon>
        <taxon>Flavobacteriia</taxon>
        <taxon>Flavobacteriales</taxon>
        <taxon>Flavobacteriaceae</taxon>
        <taxon>Jejuia</taxon>
    </lineage>
</organism>
<gene>
    <name evidence="3" type="ORF">M3P09_14355</name>
</gene>
<reference evidence="3" key="1">
    <citation type="submission" date="2022-05" db="EMBL/GenBank/DDBJ databases">
        <authorList>
            <person name="Park J.-S."/>
        </authorList>
    </citation>
    <scope>NUCLEOTIDE SEQUENCE</scope>
    <source>
        <strain evidence="3">2012CJ34-3</strain>
    </source>
</reference>
<dbReference type="Pfam" id="PF00754">
    <property type="entry name" value="F5_F8_type_C"/>
    <property type="match status" value="1"/>
</dbReference>
<dbReference type="EMBL" id="JAMFLZ010000007">
    <property type="protein sequence ID" value="MCL6296190.1"/>
    <property type="molecule type" value="Genomic_DNA"/>
</dbReference>
<feature type="domain" description="F5/8 type C" evidence="1">
    <location>
        <begin position="376"/>
        <end position="528"/>
    </location>
</feature>
<protein>
    <submittedName>
        <fullName evidence="3">Discoidin domain-containing protein</fullName>
    </submittedName>
</protein>
<accession>A0ABT0QGQ9</accession>
<evidence type="ECO:0000259" key="1">
    <source>
        <dbReference type="PROSITE" id="PS50022"/>
    </source>
</evidence>
<dbReference type="InterPro" id="IPR000421">
    <property type="entry name" value="FA58C"/>
</dbReference>
<dbReference type="RefSeq" id="WP_249973676.1">
    <property type="nucleotide sequence ID" value="NZ_JAMFLZ010000007.1"/>
</dbReference>
<dbReference type="SUPFAM" id="SSF49785">
    <property type="entry name" value="Galactose-binding domain-like"/>
    <property type="match status" value="1"/>
</dbReference>
<dbReference type="InterPro" id="IPR008979">
    <property type="entry name" value="Galactose-bd-like_sf"/>
</dbReference>
<dbReference type="SUPFAM" id="SSF55486">
    <property type="entry name" value="Metalloproteases ('zincins'), catalytic domain"/>
    <property type="match status" value="1"/>
</dbReference>
<dbReference type="Gene3D" id="3.40.390.10">
    <property type="entry name" value="Collagenase (Catalytic Domain)"/>
    <property type="match status" value="1"/>
</dbReference>
<dbReference type="Gene3D" id="2.60.120.260">
    <property type="entry name" value="Galactose-binding domain-like"/>
    <property type="match status" value="1"/>
</dbReference>
<evidence type="ECO:0000313" key="3">
    <source>
        <dbReference type="EMBL" id="MCL6296190.1"/>
    </source>
</evidence>
<dbReference type="PROSITE" id="PS50022">
    <property type="entry name" value="FA58C_3"/>
    <property type="match status" value="1"/>
</dbReference>
<evidence type="ECO:0000313" key="4">
    <source>
        <dbReference type="Proteomes" id="UP001165381"/>
    </source>
</evidence>
<dbReference type="Proteomes" id="UP001165381">
    <property type="component" value="Unassembled WGS sequence"/>
</dbReference>
<proteinExistence type="predicted"/>
<dbReference type="PROSITE" id="PS51469">
    <property type="entry name" value="SUN"/>
    <property type="match status" value="1"/>
</dbReference>
<feature type="domain" description="SUN" evidence="2">
    <location>
        <begin position="358"/>
        <end position="529"/>
    </location>
</feature>
<dbReference type="InterPro" id="IPR012919">
    <property type="entry name" value="SUN_dom"/>
</dbReference>